<proteinExistence type="predicted"/>
<evidence type="ECO:0000313" key="1">
    <source>
        <dbReference type="EMBL" id="DAE19720.1"/>
    </source>
</evidence>
<accession>A0A8S5QKW5</accession>
<reference evidence="1" key="1">
    <citation type="journal article" date="2021" name="Proc. Natl. Acad. Sci. U.S.A.">
        <title>A Catalog of Tens of Thousands of Viruses from Human Metagenomes Reveals Hidden Associations with Chronic Diseases.</title>
        <authorList>
            <person name="Tisza M.J."/>
            <person name="Buck C.B."/>
        </authorList>
    </citation>
    <scope>NUCLEOTIDE SEQUENCE</scope>
    <source>
        <strain evidence="1">CtuID12</strain>
    </source>
</reference>
<dbReference type="EMBL" id="BK015684">
    <property type="protein sequence ID" value="DAE19720.1"/>
    <property type="molecule type" value="Genomic_DNA"/>
</dbReference>
<protein>
    <submittedName>
        <fullName evidence="1">Uncharacterized protein</fullName>
    </submittedName>
</protein>
<name>A0A8S5QKW5_9CAUD</name>
<sequence length="129" mass="14285">MASQKFDILEYLSGMTSFVFDKSVLNRVAIDCGVIDAGSYVELTQEDKDRCKAALLETIVFGPYQTASSTNQHGAYTMSVGAQTITSASLASIKSELRRLYNKYGEDDKIEALNDATGEVRWIDETEYC</sequence>
<organism evidence="1">
    <name type="scientific">Myoviridae sp. ctuID12</name>
    <dbReference type="NCBI Taxonomy" id="2826707"/>
    <lineage>
        <taxon>Viruses</taxon>
        <taxon>Duplodnaviria</taxon>
        <taxon>Heunggongvirae</taxon>
        <taxon>Uroviricota</taxon>
        <taxon>Caudoviricetes</taxon>
    </lineage>
</organism>